<dbReference type="AlphaFoldDB" id="A0A2G9QHB8"/>
<evidence type="ECO:0000313" key="4">
    <source>
        <dbReference type="Proteomes" id="UP000228934"/>
    </source>
</evidence>
<proteinExistence type="predicted"/>
<dbReference type="OrthoDB" id="3176171at2759"/>
<protein>
    <submittedName>
        <fullName evidence="3">Uncharacterized protein</fullName>
    </submittedName>
</protein>
<evidence type="ECO:0000256" key="2">
    <source>
        <dbReference type="SAM" id="MobiDB-lite"/>
    </source>
</evidence>
<dbReference type="PANTHER" id="PTHR47117:SF1">
    <property type="entry name" value="STAR-RELATED LIPID TRANSFER PROTEIN 9"/>
    <property type="match status" value="1"/>
</dbReference>
<dbReference type="PANTHER" id="PTHR47117">
    <property type="entry name" value="STAR-RELATED LIPID TRANSFER PROTEIN 9"/>
    <property type="match status" value="1"/>
</dbReference>
<dbReference type="EMBL" id="KZ059581">
    <property type="protein sequence ID" value="PIO14531.1"/>
    <property type="molecule type" value="Genomic_DNA"/>
</dbReference>
<feature type="region of interest" description="Disordered" evidence="2">
    <location>
        <begin position="137"/>
        <end position="173"/>
    </location>
</feature>
<keyword evidence="4" id="KW-1185">Reference proteome</keyword>
<feature type="non-terminal residue" evidence="3">
    <location>
        <position position="1"/>
    </location>
</feature>
<name>A0A2G9QHB8_AQUCT</name>
<evidence type="ECO:0000256" key="1">
    <source>
        <dbReference type="SAM" id="Coils"/>
    </source>
</evidence>
<dbReference type="Proteomes" id="UP000228934">
    <property type="component" value="Unassembled WGS sequence"/>
</dbReference>
<evidence type="ECO:0000313" key="3">
    <source>
        <dbReference type="EMBL" id="PIO14531.1"/>
    </source>
</evidence>
<reference evidence="4" key="1">
    <citation type="journal article" date="2017" name="Nat. Commun.">
        <title>The North American bullfrog draft genome provides insight into hormonal regulation of long noncoding RNA.</title>
        <authorList>
            <person name="Hammond S.A."/>
            <person name="Warren R.L."/>
            <person name="Vandervalk B.P."/>
            <person name="Kucuk E."/>
            <person name="Khan H."/>
            <person name="Gibb E.A."/>
            <person name="Pandoh P."/>
            <person name="Kirk H."/>
            <person name="Zhao Y."/>
            <person name="Jones M."/>
            <person name="Mungall A.J."/>
            <person name="Coope R."/>
            <person name="Pleasance S."/>
            <person name="Moore R.A."/>
            <person name="Holt R.A."/>
            <person name="Round J.M."/>
            <person name="Ohora S."/>
            <person name="Walle B.V."/>
            <person name="Veldhoen N."/>
            <person name="Helbing C.C."/>
            <person name="Birol I."/>
        </authorList>
    </citation>
    <scope>NUCLEOTIDE SEQUENCE [LARGE SCALE GENOMIC DNA]</scope>
</reference>
<organism evidence="3 4">
    <name type="scientific">Aquarana catesbeiana</name>
    <name type="common">American bullfrog</name>
    <name type="synonym">Rana catesbeiana</name>
    <dbReference type="NCBI Taxonomy" id="8400"/>
    <lineage>
        <taxon>Eukaryota</taxon>
        <taxon>Metazoa</taxon>
        <taxon>Chordata</taxon>
        <taxon>Craniata</taxon>
        <taxon>Vertebrata</taxon>
        <taxon>Euteleostomi</taxon>
        <taxon>Amphibia</taxon>
        <taxon>Batrachia</taxon>
        <taxon>Anura</taxon>
        <taxon>Neobatrachia</taxon>
        <taxon>Ranoidea</taxon>
        <taxon>Ranidae</taxon>
        <taxon>Aquarana</taxon>
    </lineage>
</organism>
<sequence length="199" mass="21827">IQEPKRRPSQCPSEIEAMLKDYQKAREEARTEIARARDKLRERAELEKRRLLQSTLQKEDTKMKTLVSTSTLFTNSSLSLSSGPTSGYNSGMTVTPAKGNKNTFREAKTSPVGLDLEMGSGRGRSAVRNCFLLAPTQNASVPDPNITQPPSDKSSSAEASPTHRARPRTPLLRTPVLYQDLATQVQASAMAEVSSVYST</sequence>
<feature type="coiled-coil region" evidence="1">
    <location>
        <begin position="15"/>
        <end position="46"/>
    </location>
</feature>
<gene>
    <name evidence="3" type="ORF">AB205_0097840</name>
</gene>
<accession>A0A2G9QHB8</accession>
<feature type="compositionally biased region" description="Polar residues" evidence="2">
    <location>
        <begin position="137"/>
        <end position="159"/>
    </location>
</feature>
<keyword evidence="1" id="KW-0175">Coiled coil</keyword>